<dbReference type="RefSeq" id="WP_035912422.1">
    <property type="nucleotide sequence ID" value="NZ_AVPJ01000002.1"/>
</dbReference>
<evidence type="ECO:0000256" key="1">
    <source>
        <dbReference type="SAM" id="Phobius"/>
    </source>
</evidence>
<name>A0A0A0JED3_9MICO</name>
<dbReference type="AlphaFoldDB" id="A0A0A0JED3"/>
<dbReference type="Proteomes" id="UP000030002">
    <property type="component" value="Unassembled WGS sequence"/>
</dbReference>
<keyword evidence="3" id="KW-1185">Reference proteome</keyword>
<keyword evidence="1" id="KW-0812">Transmembrane</keyword>
<dbReference type="STRING" id="1385520.N802_12810"/>
<keyword evidence="1" id="KW-0472">Membrane</keyword>
<accession>A0A0A0JED3</accession>
<evidence type="ECO:0000313" key="3">
    <source>
        <dbReference type="Proteomes" id="UP000030002"/>
    </source>
</evidence>
<comment type="caution">
    <text evidence="2">The sequence shown here is derived from an EMBL/GenBank/DDBJ whole genome shotgun (WGS) entry which is preliminary data.</text>
</comment>
<keyword evidence="1" id="KW-1133">Transmembrane helix</keyword>
<dbReference type="EMBL" id="AVPJ01000002">
    <property type="protein sequence ID" value="KGN34417.1"/>
    <property type="molecule type" value="Genomic_DNA"/>
</dbReference>
<organism evidence="2 3">
    <name type="scientific">Knoellia sinensis KCTC 19936</name>
    <dbReference type="NCBI Taxonomy" id="1385520"/>
    <lineage>
        <taxon>Bacteria</taxon>
        <taxon>Bacillati</taxon>
        <taxon>Actinomycetota</taxon>
        <taxon>Actinomycetes</taxon>
        <taxon>Micrococcales</taxon>
        <taxon>Intrasporangiaceae</taxon>
        <taxon>Knoellia</taxon>
    </lineage>
</organism>
<protein>
    <submittedName>
        <fullName evidence="2">Uncharacterized protein</fullName>
    </submittedName>
</protein>
<reference evidence="2 3" key="1">
    <citation type="submission" date="2013-08" db="EMBL/GenBank/DDBJ databases">
        <title>The genome sequence of Knoellia sinensis.</title>
        <authorList>
            <person name="Zhu W."/>
            <person name="Wang G."/>
        </authorList>
    </citation>
    <scope>NUCLEOTIDE SEQUENCE [LARGE SCALE GENOMIC DNA]</scope>
    <source>
        <strain evidence="2 3">KCTC 19936</strain>
    </source>
</reference>
<sequence length="251" mass="26912">MTNDLLSERAQDEYREVPRPGFSVEDLLRGGRRRIRRRRAVRGVGVVAAVAAVALAAGPGLALLRDTPGTTLPGGPASPTPTSTVSVGCLKPSDLAGCDARIRAWAAGSKGTWDLSQSEFEVVTPSQPENVRSISVTRDRRPEGGRITEYLQISLVPGDFELHEELPELRFPPDPPDALSDGSPIRIAPMAPETHMEGTVLEAVDGRRAAVMILLKSDDTSTNTLTPGMAPLPEGWDEDVRALLEALIAPR</sequence>
<feature type="transmembrane region" description="Helical" evidence="1">
    <location>
        <begin position="40"/>
        <end position="64"/>
    </location>
</feature>
<gene>
    <name evidence="2" type="ORF">N802_12810</name>
</gene>
<evidence type="ECO:0000313" key="2">
    <source>
        <dbReference type="EMBL" id="KGN34417.1"/>
    </source>
</evidence>
<proteinExistence type="predicted"/>